<keyword evidence="2" id="KW-0805">Transcription regulation</keyword>
<dbReference type="InterPro" id="IPR000847">
    <property type="entry name" value="LysR_HTH_N"/>
</dbReference>
<evidence type="ECO:0000256" key="1">
    <source>
        <dbReference type="ARBA" id="ARBA00009437"/>
    </source>
</evidence>
<evidence type="ECO:0000256" key="4">
    <source>
        <dbReference type="ARBA" id="ARBA00023163"/>
    </source>
</evidence>
<organism evidence="6 7">
    <name type="scientific">Aquella oligotrophica</name>
    <dbReference type="NCBI Taxonomy" id="2067065"/>
    <lineage>
        <taxon>Bacteria</taxon>
        <taxon>Pseudomonadati</taxon>
        <taxon>Pseudomonadota</taxon>
        <taxon>Betaproteobacteria</taxon>
        <taxon>Neisseriales</taxon>
        <taxon>Neisseriaceae</taxon>
        <taxon>Aquella</taxon>
    </lineage>
</organism>
<dbReference type="GO" id="GO:0043565">
    <property type="term" value="F:sequence-specific DNA binding"/>
    <property type="evidence" value="ECO:0007669"/>
    <property type="project" value="TreeGrafter"/>
</dbReference>
<dbReference type="Pfam" id="PF03466">
    <property type="entry name" value="LysR_substrate"/>
    <property type="match status" value="1"/>
</dbReference>
<dbReference type="GO" id="GO:0006351">
    <property type="term" value="P:DNA-templated transcription"/>
    <property type="evidence" value="ECO:0007669"/>
    <property type="project" value="TreeGrafter"/>
</dbReference>
<dbReference type="Gene3D" id="1.10.10.10">
    <property type="entry name" value="Winged helix-like DNA-binding domain superfamily/Winged helix DNA-binding domain"/>
    <property type="match status" value="1"/>
</dbReference>
<dbReference type="InterPro" id="IPR036390">
    <property type="entry name" value="WH_DNA-bd_sf"/>
</dbReference>
<accession>A0A2I7N5B2</accession>
<dbReference type="InterPro" id="IPR005119">
    <property type="entry name" value="LysR_subst-bd"/>
</dbReference>
<dbReference type="Pfam" id="PF00126">
    <property type="entry name" value="HTH_1"/>
    <property type="match status" value="1"/>
</dbReference>
<evidence type="ECO:0000256" key="2">
    <source>
        <dbReference type="ARBA" id="ARBA00023015"/>
    </source>
</evidence>
<dbReference type="PANTHER" id="PTHR30537">
    <property type="entry name" value="HTH-TYPE TRANSCRIPTIONAL REGULATOR"/>
    <property type="match status" value="1"/>
</dbReference>
<evidence type="ECO:0000313" key="6">
    <source>
        <dbReference type="EMBL" id="AUR51405.1"/>
    </source>
</evidence>
<dbReference type="GO" id="GO:0003700">
    <property type="term" value="F:DNA-binding transcription factor activity"/>
    <property type="evidence" value="ECO:0007669"/>
    <property type="project" value="InterPro"/>
</dbReference>
<keyword evidence="7" id="KW-1185">Reference proteome</keyword>
<dbReference type="RefSeq" id="WP_102950705.1">
    <property type="nucleotide sequence ID" value="NZ_CP024847.1"/>
</dbReference>
<dbReference type="Gene3D" id="3.40.190.290">
    <property type="match status" value="1"/>
</dbReference>
<dbReference type="SUPFAM" id="SSF46785">
    <property type="entry name" value="Winged helix' DNA-binding domain"/>
    <property type="match status" value="1"/>
</dbReference>
<keyword evidence="3" id="KW-0238">DNA-binding</keyword>
<dbReference type="Proteomes" id="UP000236655">
    <property type="component" value="Chromosome"/>
</dbReference>
<evidence type="ECO:0000313" key="7">
    <source>
        <dbReference type="Proteomes" id="UP000236655"/>
    </source>
</evidence>
<dbReference type="InterPro" id="IPR058163">
    <property type="entry name" value="LysR-type_TF_proteobact-type"/>
</dbReference>
<dbReference type="SUPFAM" id="SSF53850">
    <property type="entry name" value="Periplasmic binding protein-like II"/>
    <property type="match status" value="1"/>
</dbReference>
<dbReference type="PANTHER" id="PTHR30537:SF5">
    <property type="entry name" value="HTH-TYPE TRANSCRIPTIONAL ACTIVATOR TTDR-RELATED"/>
    <property type="match status" value="1"/>
</dbReference>
<sequence length="302" mass="34709">MFDEIFLFVKLAETKSIKETAQSLDISNSTVTRSIQKLEAELNIKLFKAHAHHFDLTTDGQKIYDHFVIHKRNFINEINSFMQNKDKIRDTLRLALPHSVAELILPSLISWFKDRFPESRLIISYMATSINLLKDGLDLAISRREPASTDHKVSILSRIATKLYATPAYCQQFGLPQDIDELMNHNWVVQTIDNRVVNNFAAHNLNTGEQTVINYQPQFLLSNGSQSLSMALSNQVIVLAPDYFAKHEIERGNLIEVLPKWEFGKSHLYLIRNPHLINQLEQEVVDFILSLFADDCKDLDND</sequence>
<proteinExistence type="inferred from homology"/>
<gene>
    <name evidence="6" type="ORF">CUN60_03530</name>
</gene>
<dbReference type="KEGG" id="nba:CUN60_03530"/>
<dbReference type="AlphaFoldDB" id="A0A2I7N5B2"/>
<feature type="domain" description="HTH lysR-type" evidence="5">
    <location>
        <begin position="1"/>
        <end position="57"/>
    </location>
</feature>
<protein>
    <recommendedName>
        <fullName evidence="5">HTH lysR-type domain-containing protein</fullName>
    </recommendedName>
</protein>
<name>A0A2I7N5B2_9NEIS</name>
<dbReference type="EMBL" id="CP024847">
    <property type="protein sequence ID" value="AUR51405.1"/>
    <property type="molecule type" value="Genomic_DNA"/>
</dbReference>
<dbReference type="OrthoDB" id="570111at2"/>
<dbReference type="PROSITE" id="PS50931">
    <property type="entry name" value="HTH_LYSR"/>
    <property type="match status" value="1"/>
</dbReference>
<keyword evidence="4" id="KW-0804">Transcription</keyword>
<reference evidence="7" key="1">
    <citation type="submission" date="2017-11" db="EMBL/GenBank/DDBJ databases">
        <authorList>
            <person name="Chan K.G."/>
            <person name="Lee L.S."/>
        </authorList>
    </citation>
    <scope>NUCLEOTIDE SEQUENCE [LARGE SCALE GENOMIC DNA]</scope>
    <source>
        <strain evidence="7">DSM 100970</strain>
    </source>
</reference>
<dbReference type="InterPro" id="IPR036388">
    <property type="entry name" value="WH-like_DNA-bd_sf"/>
</dbReference>
<comment type="similarity">
    <text evidence="1">Belongs to the LysR transcriptional regulatory family.</text>
</comment>
<evidence type="ECO:0000256" key="3">
    <source>
        <dbReference type="ARBA" id="ARBA00023125"/>
    </source>
</evidence>
<evidence type="ECO:0000259" key="5">
    <source>
        <dbReference type="PROSITE" id="PS50931"/>
    </source>
</evidence>